<dbReference type="InterPro" id="IPR003752">
    <property type="entry name" value="DiS_bond_form_DsbB/BdbC"/>
</dbReference>
<dbReference type="Gene3D" id="1.20.1550.10">
    <property type="entry name" value="DsbB-like"/>
    <property type="match status" value="1"/>
</dbReference>
<dbReference type="SUPFAM" id="SSF158442">
    <property type="entry name" value="DsbB-like"/>
    <property type="match status" value="1"/>
</dbReference>
<sequence>MSDVTREGSWPPLFAAFAIALAASLSVLFVGEVMGQVPCNLCWFQRAFMFPLAVVLGLAALRSETHIAVYGIALAVGGWLVAGFHTLLYAGIIPDRIQPCTATGPSCSSADMTILGMPLPALSLGAFSAIIILLLLSRRRSAP</sequence>
<dbReference type="PANTHER" id="PTHR43469">
    <property type="entry name" value="DISULFIDE FORMATION PROTEIN-RELATED"/>
    <property type="match status" value="1"/>
</dbReference>
<reference evidence="13" key="1">
    <citation type="submission" date="2021-04" db="EMBL/GenBank/DDBJ databases">
        <title>Pseudaminobacter soli sp. nov., isolated from paddy soil contaminated by heavy metals.</title>
        <authorList>
            <person name="Zhang K."/>
        </authorList>
    </citation>
    <scope>NUCLEOTIDE SEQUENCE</scope>
    <source>
        <strain evidence="13">19-2017</strain>
    </source>
</reference>
<evidence type="ECO:0000256" key="5">
    <source>
        <dbReference type="ARBA" id="ARBA00022982"/>
    </source>
</evidence>
<evidence type="ECO:0000256" key="2">
    <source>
        <dbReference type="ARBA" id="ARBA00007602"/>
    </source>
</evidence>
<feature type="transmembrane region" description="Helical" evidence="12">
    <location>
        <begin position="68"/>
        <end position="92"/>
    </location>
</feature>
<evidence type="ECO:0000313" key="14">
    <source>
        <dbReference type="Proteomes" id="UP000680348"/>
    </source>
</evidence>
<feature type="transmembrane region" description="Helical" evidence="12">
    <location>
        <begin position="112"/>
        <end position="136"/>
    </location>
</feature>
<evidence type="ECO:0000256" key="12">
    <source>
        <dbReference type="SAM" id="Phobius"/>
    </source>
</evidence>
<dbReference type="InterPro" id="IPR012187">
    <property type="entry name" value="Disulphide_bond_form_BdbC"/>
</dbReference>
<evidence type="ECO:0000256" key="3">
    <source>
        <dbReference type="ARBA" id="ARBA00022448"/>
    </source>
</evidence>
<organism evidence="13 14">
    <name type="scientific">Pseudaminobacter soli</name>
    <name type="common">ex Zhang et al. 2022</name>
    <dbReference type="NCBI Taxonomy" id="2831468"/>
    <lineage>
        <taxon>Bacteria</taxon>
        <taxon>Pseudomonadati</taxon>
        <taxon>Pseudomonadota</taxon>
        <taxon>Alphaproteobacteria</taxon>
        <taxon>Hyphomicrobiales</taxon>
        <taxon>Phyllobacteriaceae</taxon>
        <taxon>Pseudaminobacter</taxon>
    </lineage>
</organism>
<keyword evidence="5" id="KW-0249">Electron transport</keyword>
<feature type="transmembrane region" description="Helical" evidence="12">
    <location>
        <begin position="12"/>
        <end position="31"/>
    </location>
</feature>
<evidence type="ECO:0000313" key="13">
    <source>
        <dbReference type="EMBL" id="MBS3651962.1"/>
    </source>
</evidence>
<gene>
    <name evidence="13" type="ORF">KEU06_25485</name>
</gene>
<keyword evidence="3" id="KW-0813">Transport</keyword>
<evidence type="ECO:0000256" key="1">
    <source>
        <dbReference type="ARBA" id="ARBA00004141"/>
    </source>
</evidence>
<keyword evidence="10" id="KW-0143">Chaperone</keyword>
<proteinExistence type="inferred from homology"/>
<evidence type="ECO:0000256" key="10">
    <source>
        <dbReference type="ARBA" id="ARBA00023186"/>
    </source>
</evidence>
<evidence type="ECO:0000256" key="9">
    <source>
        <dbReference type="ARBA" id="ARBA00023157"/>
    </source>
</evidence>
<comment type="caution">
    <text evidence="13">The sequence shown here is derived from an EMBL/GenBank/DDBJ whole genome shotgun (WGS) entry which is preliminary data.</text>
</comment>
<keyword evidence="6 12" id="KW-1133">Transmembrane helix</keyword>
<dbReference type="InterPro" id="IPR023380">
    <property type="entry name" value="DsbB-like_sf"/>
</dbReference>
<name>A0A942I3X4_9HYPH</name>
<dbReference type="EMBL" id="JAGWCR010000017">
    <property type="protein sequence ID" value="MBS3651962.1"/>
    <property type="molecule type" value="Genomic_DNA"/>
</dbReference>
<dbReference type="GO" id="GO:0006457">
    <property type="term" value="P:protein folding"/>
    <property type="evidence" value="ECO:0007669"/>
    <property type="project" value="InterPro"/>
</dbReference>
<evidence type="ECO:0000256" key="4">
    <source>
        <dbReference type="ARBA" id="ARBA00022692"/>
    </source>
</evidence>
<keyword evidence="7" id="KW-0560">Oxidoreductase</keyword>
<dbReference type="AlphaFoldDB" id="A0A942I3X4"/>
<keyword evidence="8 12" id="KW-0472">Membrane</keyword>
<dbReference type="GO" id="GO:0016020">
    <property type="term" value="C:membrane"/>
    <property type="evidence" value="ECO:0007669"/>
    <property type="project" value="UniProtKB-SubCell"/>
</dbReference>
<keyword evidence="11" id="KW-0676">Redox-active center</keyword>
<feature type="transmembrane region" description="Helical" evidence="12">
    <location>
        <begin position="43"/>
        <end position="61"/>
    </location>
</feature>
<protein>
    <submittedName>
        <fullName evidence="13">Disulfide bond formation protein B</fullName>
    </submittedName>
</protein>
<comment type="subcellular location">
    <subcellularLocation>
        <location evidence="1">Membrane</location>
        <topology evidence="1">Multi-pass membrane protein</topology>
    </subcellularLocation>
</comment>
<dbReference type="Pfam" id="PF02600">
    <property type="entry name" value="DsbB"/>
    <property type="match status" value="1"/>
</dbReference>
<evidence type="ECO:0000256" key="8">
    <source>
        <dbReference type="ARBA" id="ARBA00023136"/>
    </source>
</evidence>
<evidence type="ECO:0000256" key="7">
    <source>
        <dbReference type="ARBA" id="ARBA00023002"/>
    </source>
</evidence>
<dbReference type="PANTHER" id="PTHR43469:SF1">
    <property type="entry name" value="SPBETA PROPHAGE-DERIVED DISULFIDE BOND FORMATION PROTEIN B"/>
    <property type="match status" value="1"/>
</dbReference>
<dbReference type="GO" id="GO:0015035">
    <property type="term" value="F:protein-disulfide reductase activity"/>
    <property type="evidence" value="ECO:0007669"/>
    <property type="project" value="InterPro"/>
</dbReference>
<keyword evidence="4 12" id="KW-0812">Transmembrane</keyword>
<comment type="similarity">
    <text evidence="2">Belongs to the DsbB family. BdbC subfamily.</text>
</comment>
<evidence type="ECO:0000256" key="11">
    <source>
        <dbReference type="ARBA" id="ARBA00023284"/>
    </source>
</evidence>
<accession>A0A942I3X4</accession>
<keyword evidence="9" id="KW-1015">Disulfide bond</keyword>
<dbReference type="Proteomes" id="UP000680348">
    <property type="component" value="Unassembled WGS sequence"/>
</dbReference>
<keyword evidence="14" id="KW-1185">Reference proteome</keyword>
<dbReference type="PIRSF" id="PIRSF036659">
    <property type="entry name" value="BdbC"/>
    <property type="match status" value="1"/>
</dbReference>
<evidence type="ECO:0000256" key="6">
    <source>
        <dbReference type="ARBA" id="ARBA00022989"/>
    </source>
</evidence>
<dbReference type="RefSeq" id="WP_188257509.1">
    <property type="nucleotide sequence ID" value="NZ_JABVCF010000017.1"/>
</dbReference>